<name>A0A1H5WWQ4_9RHOB</name>
<dbReference type="EMBL" id="FNUZ01000002">
    <property type="protein sequence ID" value="SEG03733.1"/>
    <property type="molecule type" value="Genomic_DNA"/>
</dbReference>
<evidence type="ECO:0000313" key="1">
    <source>
        <dbReference type="EMBL" id="SEG03733.1"/>
    </source>
</evidence>
<proteinExistence type="predicted"/>
<reference evidence="1 2" key="1">
    <citation type="submission" date="2016-10" db="EMBL/GenBank/DDBJ databases">
        <authorList>
            <person name="de Groot N.N."/>
        </authorList>
    </citation>
    <scope>NUCLEOTIDE SEQUENCE [LARGE SCALE GENOMIC DNA]</scope>
    <source>
        <strain evidence="1 2">DSM 26915</strain>
    </source>
</reference>
<keyword evidence="2" id="KW-1185">Reference proteome</keyword>
<evidence type="ECO:0000313" key="2">
    <source>
        <dbReference type="Proteomes" id="UP000236752"/>
    </source>
</evidence>
<dbReference type="Proteomes" id="UP000236752">
    <property type="component" value="Unassembled WGS sequence"/>
</dbReference>
<accession>A0A1H5WWQ4</accession>
<protein>
    <submittedName>
        <fullName evidence="1">Uncharacterized protein</fullName>
    </submittedName>
</protein>
<dbReference type="RefSeq" id="WP_200813183.1">
    <property type="nucleotide sequence ID" value="NZ_FNUZ01000002.1"/>
</dbReference>
<organism evidence="1 2">
    <name type="scientific">Thalassococcus halodurans</name>
    <dbReference type="NCBI Taxonomy" id="373675"/>
    <lineage>
        <taxon>Bacteria</taxon>
        <taxon>Pseudomonadati</taxon>
        <taxon>Pseudomonadota</taxon>
        <taxon>Alphaproteobacteria</taxon>
        <taxon>Rhodobacterales</taxon>
        <taxon>Roseobacteraceae</taxon>
        <taxon>Thalassococcus</taxon>
    </lineage>
</organism>
<dbReference type="AlphaFoldDB" id="A0A1H5WWQ4"/>
<sequence>MATLTSLQSRLAKHMAYRKTLAELRSMPQRVALDLEVYGCEKEIAYRAIYG</sequence>
<gene>
    <name evidence="1" type="ORF">SAMN04488045_1618</name>
</gene>